<keyword evidence="1" id="KW-0547">Nucleotide-binding</keyword>
<protein>
    <recommendedName>
        <fullName evidence="1">ATP-dependent DNA helicase</fullName>
        <ecNumber evidence="1">5.6.2.3</ecNumber>
    </recommendedName>
</protein>
<dbReference type="GO" id="GO:0006281">
    <property type="term" value="P:DNA repair"/>
    <property type="evidence" value="ECO:0007669"/>
    <property type="project" value="UniProtKB-KW"/>
</dbReference>
<dbReference type="AlphaFoldDB" id="A0A0B7NXB2"/>
<evidence type="ECO:0000256" key="1">
    <source>
        <dbReference type="RuleBase" id="RU363044"/>
    </source>
</evidence>
<dbReference type="SUPFAM" id="SSF52540">
    <property type="entry name" value="P-loop containing nucleoside triphosphate hydrolases"/>
    <property type="match status" value="2"/>
</dbReference>
<keyword evidence="1" id="KW-0067">ATP-binding</keyword>
<dbReference type="GO" id="GO:0016887">
    <property type="term" value="F:ATP hydrolysis activity"/>
    <property type="evidence" value="ECO:0007669"/>
    <property type="project" value="RHEA"/>
</dbReference>
<dbReference type="InterPro" id="IPR010285">
    <property type="entry name" value="DNA_helicase_pif1-like_DEAD"/>
</dbReference>
<dbReference type="GO" id="GO:0000723">
    <property type="term" value="P:telomere maintenance"/>
    <property type="evidence" value="ECO:0007669"/>
    <property type="project" value="InterPro"/>
</dbReference>
<dbReference type="Gene3D" id="3.40.50.300">
    <property type="entry name" value="P-loop containing nucleotide triphosphate hydrolases"/>
    <property type="match status" value="1"/>
</dbReference>
<dbReference type="GO" id="GO:0043139">
    <property type="term" value="F:5'-3' DNA helicase activity"/>
    <property type="evidence" value="ECO:0007669"/>
    <property type="project" value="UniProtKB-EC"/>
</dbReference>
<dbReference type="Proteomes" id="UP000054107">
    <property type="component" value="Unassembled WGS sequence"/>
</dbReference>
<keyword evidence="1" id="KW-0347">Helicase</keyword>
<proteinExistence type="inferred from homology"/>
<dbReference type="GO" id="GO:0006310">
    <property type="term" value="P:DNA recombination"/>
    <property type="evidence" value="ECO:0007669"/>
    <property type="project" value="UniProtKB-KW"/>
</dbReference>
<keyword evidence="1" id="KW-0378">Hydrolase</keyword>
<dbReference type="STRING" id="35722.A0A0B7NXB2"/>
<dbReference type="PANTHER" id="PTHR10492">
    <property type="match status" value="1"/>
</dbReference>
<evidence type="ECO:0000259" key="2">
    <source>
        <dbReference type="Pfam" id="PF05970"/>
    </source>
</evidence>
<accession>A0A0B7NXB2</accession>
<evidence type="ECO:0000313" key="4">
    <source>
        <dbReference type="EMBL" id="CEP20003.1"/>
    </source>
</evidence>
<name>A0A0B7NXB2_9FUNG</name>
<keyword evidence="1" id="KW-0234">DNA repair</keyword>
<dbReference type="EMBL" id="LN734204">
    <property type="protein sequence ID" value="CEP20003.1"/>
    <property type="molecule type" value="Genomic_DNA"/>
</dbReference>
<organism evidence="4 5">
    <name type="scientific">Parasitella parasitica</name>
    <dbReference type="NCBI Taxonomy" id="35722"/>
    <lineage>
        <taxon>Eukaryota</taxon>
        <taxon>Fungi</taxon>
        <taxon>Fungi incertae sedis</taxon>
        <taxon>Mucoromycota</taxon>
        <taxon>Mucoromycotina</taxon>
        <taxon>Mucoromycetes</taxon>
        <taxon>Mucorales</taxon>
        <taxon>Mucorineae</taxon>
        <taxon>Mucoraceae</taxon>
        <taxon>Parasitella</taxon>
    </lineage>
</organism>
<dbReference type="PANTHER" id="PTHR10492:SF57">
    <property type="entry name" value="ATP-DEPENDENT DNA HELICASE"/>
    <property type="match status" value="1"/>
</dbReference>
<dbReference type="OrthoDB" id="1075553at2759"/>
<sequence length="962" mass="107449">MLFILDEADKPRTAEEIDRIVSAEIPDRRTHPLAYETVTTSMVHGPCGLLNLDAVCMKNGSCTKNYPFDFAAVTTLGDENQDGKLTYRRRVMPDNVVMRDNGRVTVNSRWIVPHNLFLAAKYNAHINVEICNKINSIKYVYKYVYKGHDRAQVHIDNGAVGQQDEISNFLDARYVSASEACWRIFSCAMHKEYPACQRLDVHLPGDNPVYYQEKDHPTSEVLSRGIKDSTLTACFNYNATNPDDEEAHRLLYPDFCERYTFHKTKTSRYWQPRRGGFGAIIGRMYTVSPRDIEKYHLRLLLLHVPGATSYESLRTVNGVLHNTFQAAARAIGLLADDTEWSAAMTEAALSQPPSSLRKLFCILVAFSNVSEPFQLWLNHKDAMAEDYLYRYQQDPRNAAAPLFEISTQMFEHCLLDLNDILADHRFDLKSMEGFKDVFPAADTHASTSSNHSNTYERKHAQLYIDALAADDPDQLPFNESQSIVYNTIKASAFLENSLGPRVFFVDGPGGTGKTFVFNALLNCVRQEGEIAIAIASSGTAALLLKDGRTAHSTFKIPLDVNANTMCDMTPRSAIASFIQRAKLIVWDECSMISKDLIATVDRSFRDITKVDAPFGGRLMVFGGDFRQGLPVIPKASRSVIVGQCLNKASFWPQVVQLQLHTNMRVQQALQAHNAHLADELQRFSAFLLRVGQGDIPTLRLPGNMPSEYIQIPEDNMLIPGDNVVNLLRNVFHDIASNVGDADYFAGRAILTAKNKDVRDINKLMLDCVSHRKVLYISTDQACEGEGQMPIPVEILNSVENGSLPPHVLDLKVGVPIMVVRNIDLAAGICNSTRLIVTCLGTNVIEARIATGSHAGNIKLIPKIKFITLATEGSVTFDFERIRFPVRLAFAMTIKKSQGQTLNSVGLYLPCHVFGHGQLYVALSRVRAPSSIKIMIPNDVSQIENYTGSYTCNIVYKEVFNTH</sequence>
<keyword evidence="5" id="KW-1185">Reference proteome</keyword>
<dbReference type="Pfam" id="PF21530">
    <property type="entry name" value="Pif1_2B_dom"/>
    <property type="match status" value="1"/>
</dbReference>
<evidence type="ECO:0000259" key="3">
    <source>
        <dbReference type="Pfam" id="PF21530"/>
    </source>
</evidence>
<dbReference type="InterPro" id="IPR049163">
    <property type="entry name" value="Pif1-like_2B_dom"/>
</dbReference>
<reference evidence="4 5" key="1">
    <citation type="submission" date="2014-09" db="EMBL/GenBank/DDBJ databases">
        <authorList>
            <person name="Ellenberger Sabrina"/>
        </authorList>
    </citation>
    <scope>NUCLEOTIDE SEQUENCE [LARGE SCALE GENOMIC DNA]</scope>
    <source>
        <strain evidence="4 5">CBS 412.66</strain>
    </source>
</reference>
<feature type="domain" description="DNA helicase Pif1-like 2B" evidence="3">
    <location>
        <begin position="793"/>
        <end position="839"/>
    </location>
</feature>
<feature type="domain" description="DNA helicase Pif1-like DEAD-box helicase" evidence="2">
    <location>
        <begin position="478"/>
        <end position="697"/>
    </location>
</feature>
<keyword evidence="1" id="KW-0227">DNA damage</keyword>
<comment type="cofactor">
    <cofactor evidence="1">
        <name>Mg(2+)</name>
        <dbReference type="ChEBI" id="CHEBI:18420"/>
    </cofactor>
</comment>
<evidence type="ECO:0000313" key="5">
    <source>
        <dbReference type="Proteomes" id="UP000054107"/>
    </source>
</evidence>
<dbReference type="GO" id="GO:0005524">
    <property type="term" value="F:ATP binding"/>
    <property type="evidence" value="ECO:0007669"/>
    <property type="project" value="UniProtKB-KW"/>
</dbReference>
<dbReference type="InterPro" id="IPR027417">
    <property type="entry name" value="P-loop_NTPase"/>
</dbReference>
<dbReference type="EC" id="5.6.2.3" evidence="1"/>
<keyword evidence="1" id="KW-0233">DNA recombination</keyword>
<gene>
    <name evidence="4" type="primary">PARPA_14324.1 scaffold 50072</name>
</gene>
<comment type="similarity">
    <text evidence="1">Belongs to the helicase family.</text>
</comment>
<dbReference type="Pfam" id="PF05970">
    <property type="entry name" value="PIF1"/>
    <property type="match status" value="1"/>
</dbReference>
<comment type="catalytic activity">
    <reaction evidence="1">
        <text>ATP + H2O = ADP + phosphate + H(+)</text>
        <dbReference type="Rhea" id="RHEA:13065"/>
        <dbReference type="ChEBI" id="CHEBI:15377"/>
        <dbReference type="ChEBI" id="CHEBI:15378"/>
        <dbReference type="ChEBI" id="CHEBI:30616"/>
        <dbReference type="ChEBI" id="CHEBI:43474"/>
        <dbReference type="ChEBI" id="CHEBI:456216"/>
        <dbReference type="EC" id="5.6.2.3"/>
    </reaction>
</comment>
<dbReference type="CDD" id="cd18809">
    <property type="entry name" value="SF1_C_RecD"/>
    <property type="match status" value="1"/>
</dbReference>